<organism evidence="1 2">
    <name type="scientific">Micromonospora purpureochromogenes</name>
    <dbReference type="NCBI Taxonomy" id="47872"/>
    <lineage>
        <taxon>Bacteria</taxon>
        <taxon>Bacillati</taxon>
        <taxon>Actinomycetota</taxon>
        <taxon>Actinomycetes</taxon>
        <taxon>Micromonosporales</taxon>
        <taxon>Micromonosporaceae</taxon>
        <taxon>Micromonospora</taxon>
    </lineage>
</organism>
<dbReference type="Proteomes" id="UP000631553">
    <property type="component" value="Unassembled WGS sequence"/>
</dbReference>
<dbReference type="EMBL" id="JACCCQ010000001">
    <property type="protein sequence ID" value="NYF57179.1"/>
    <property type="molecule type" value="Genomic_DNA"/>
</dbReference>
<keyword evidence="2" id="KW-1185">Reference proteome</keyword>
<evidence type="ECO:0000313" key="1">
    <source>
        <dbReference type="EMBL" id="NYF57179.1"/>
    </source>
</evidence>
<dbReference type="InterPro" id="IPR049807">
    <property type="entry name" value="DpdD-like"/>
</dbReference>
<gene>
    <name evidence="1" type="ORF">HDA35_003010</name>
</gene>
<evidence type="ECO:0000313" key="2">
    <source>
        <dbReference type="Proteomes" id="UP000631553"/>
    </source>
</evidence>
<dbReference type="RefSeq" id="WP_179803328.1">
    <property type="nucleotide sequence ID" value="NZ_JACCCQ010000001.1"/>
</dbReference>
<name>A0ABX2RPH4_9ACTN</name>
<protein>
    <submittedName>
        <fullName evidence="1">Uncharacterized protein</fullName>
    </submittedName>
</protein>
<accession>A0ABX2RPH4</accession>
<comment type="caution">
    <text evidence="1">The sequence shown here is derived from an EMBL/GenBank/DDBJ whole genome shotgun (WGS) entry which is preliminary data.</text>
</comment>
<proteinExistence type="predicted"/>
<sequence>MSDVDQFVREFFGPGNEFDLPAGWRLNERFSRVAPFIEDVAAVPGRPVLLPRRQGRRWFVLAKAFGAPMGRRLIEALTAFVGPTYAHFNPTPAVPRRDDPVEMALEGLGDGPMWRLEIPHEKWQAAWHALRLLRGVWHERPTRTVEELVPVGRLLRDFRIALLSGDEQLSAVYLQRLVASGAFDATNTAFLRIRRHDALGFPERALDGAEVDDLFRIRLPAAIRETMLVAVHRRHLVAAAAGRDVDAARDVLLRYPQYASLLGGPSQVRRPEARSALLTLALAYPTSADLETLRVALADADDPWLIALRERLPASAPTRAKPGINTIRDLIDEGAFEQAWRALSGLPDGVVRDRLAVHCALGLADAVRSADLYQALNARGPDYLSQVLPQDWQREAWQHHLDGLGLRHDRVPANWVEFIERVAAGEDLSGLSRNLDEIAHQWPVIDDRSIAAAIAQIPPESHAVTTILDALPLLLDALGEQRAGISSGVAISLILLSEEFNEAALASLTVALRSFLLAAPNAAEYREAISSLSDFAPQMVQVRTVDRVLDLVDLLLAGPAVEPGTRATVCQDLLARVRDLGRRLTPAQIILAGELSLDAGLNLAWPSLIATGELEAGRSLRADARTILLYSLQQRVLDRVRAALRQLAPALTVHTSSDHDGSDRLKDQSQASDIALLATRRATHAATGFIERWVGGTVVYVPGAGSASMLHAALESLRQPA</sequence>
<reference evidence="1 2" key="1">
    <citation type="submission" date="2020-07" db="EMBL/GenBank/DDBJ databases">
        <title>Sequencing the genomes of 1000 actinobacteria strains.</title>
        <authorList>
            <person name="Klenk H.-P."/>
        </authorList>
    </citation>
    <scope>NUCLEOTIDE SEQUENCE [LARGE SCALE GENOMIC DNA]</scope>
    <source>
        <strain evidence="1 2">DSM 43814</strain>
    </source>
</reference>
<dbReference type="NCBIfam" id="NF041061">
    <property type="entry name" value="DpdD"/>
    <property type="match status" value="1"/>
</dbReference>